<reference evidence="2 3" key="1">
    <citation type="submission" date="2019-05" db="EMBL/GenBank/DDBJ databases">
        <title>Another draft genome of Portunus trituberculatus and its Hox gene families provides insights of decapod evolution.</title>
        <authorList>
            <person name="Jeong J.-H."/>
            <person name="Song I."/>
            <person name="Kim S."/>
            <person name="Choi T."/>
            <person name="Kim D."/>
            <person name="Ryu S."/>
            <person name="Kim W."/>
        </authorList>
    </citation>
    <scope>NUCLEOTIDE SEQUENCE [LARGE SCALE GENOMIC DNA]</scope>
    <source>
        <tissue evidence="2">Muscle</tissue>
    </source>
</reference>
<gene>
    <name evidence="2" type="ORF">E2C01_045198</name>
</gene>
<dbReference type="EMBL" id="VSRR010010120">
    <property type="protein sequence ID" value="MPC51355.1"/>
    <property type="molecule type" value="Genomic_DNA"/>
</dbReference>
<feature type="region of interest" description="Disordered" evidence="1">
    <location>
        <begin position="108"/>
        <end position="129"/>
    </location>
</feature>
<name>A0A5B7G1B9_PORTR</name>
<comment type="caution">
    <text evidence="2">The sequence shown here is derived from an EMBL/GenBank/DDBJ whole genome shotgun (WGS) entry which is preliminary data.</text>
</comment>
<keyword evidence="3" id="KW-1185">Reference proteome</keyword>
<evidence type="ECO:0000256" key="1">
    <source>
        <dbReference type="SAM" id="MobiDB-lite"/>
    </source>
</evidence>
<feature type="compositionally biased region" description="Polar residues" evidence="1">
    <location>
        <begin position="120"/>
        <end position="129"/>
    </location>
</feature>
<evidence type="ECO:0000313" key="3">
    <source>
        <dbReference type="Proteomes" id="UP000324222"/>
    </source>
</evidence>
<organism evidence="2 3">
    <name type="scientific">Portunus trituberculatus</name>
    <name type="common">Swimming crab</name>
    <name type="synonym">Neptunus trituberculatus</name>
    <dbReference type="NCBI Taxonomy" id="210409"/>
    <lineage>
        <taxon>Eukaryota</taxon>
        <taxon>Metazoa</taxon>
        <taxon>Ecdysozoa</taxon>
        <taxon>Arthropoda</taxon>
        <taxon>Crustacea</taxon>
        <taxon>Multicrustacea</taxon>
        <taxon>Malacostraca</taxon>
        <taxon>Eumalacostraca</taxon>
        <taxon>Eucarida</taxon>
        <taxon>Decapoda</taxon>
        <taxon>Pleocyemata</taxon>
        <taxon>Brachyura</taxon>
        <taxon>Eubrachyura</taxon>
        <taxon>Portunoidea</taxon>
        <taxon>Portunidae</taxon>
        <taxon>Portuninae</taxon>
        <taxon>Portunus</taxon>
    </lineage>
</organism>
<dbReference type="Proteomes" id="UP000324222">
    <property type="component" value="Unassembled WGS sequence"/>
</dbReference>
<evidence type="ECO:0000313" key="2">
    <source>
        <dbReference type="EMBL" id="MPC51355.1"/>
    </source>
</evidence>
<proteinExistence type="predicted"/>
<dbReference type="AlphaFoldDB" id="A0A5B7G1B9"/>
<sequence>MTLTENHTSYLRPHRRGFQQSQQQCKIGITWASTREKSDPPPPPCNILMVLLVGHFSPSTNTKMTVFRRKNIPLVRSFPSGIALPEAEHLSALQELISPLYAVLRGRRREGRDDAGRAPTSLTQGFMRP</sequence>
<protein>
    <submittedName>
        <fullName evidence="2">Uncharacterized protein</fullName>
    </submittedName>
</protein>
<accession>A0A5B7G1B9</accession>